<dbReference type="Proteomes" id="UP000198584">
    <property type="component" value="Unassembled WGS sequence"/>
</dbReference>
<reference evidence="2 3" key="1">
    <citation type="submission" date="2016-10" db="EMBL/GenBank/DDBJ databases">
        <authorList>
            <person name="de Groot N.N."/>
        </authorList>
    </citation>
    <scope>NUCLEOTIDE SEQUENCE [LARGE SCALE GENOMIC DNA]</scope>
    <source>
        <strain evidence="2 3">CCM7597</strain>
    </source>
</reference>
<feature type="compositionally biased region" description="Basic and acidic residues" evidence="1">
    <location>
        <begin position="157"/>
        <end position="190"/>
    </location>
</feature>
<feature type="compositionally biased region" description="Basic and acidic residues" evidence="1">
    <location>
        <begin position="290"/>
        <end position="306"/>
    </location>
</feature>
<feature type="region of interest" description="Disordered" evidence="1">
    <location>
        <begin position="281"/>
        <end position="313"/>
    </location>
</feature>
<dbReference type="EMBL" id="FNQR01000021">
    <property type="protein sequence ID" value="SEB15952.1"/>
    <property type="molecule type" value="Genomic_DNA"/>
</dbReference>
<evidence type="ECO:0000313" key="2">
    <source>
        <dbReference type="EMBL" id="SEB15952.1"/>
    </source>
</evidence>
<gene>
    <name evidence="2" type="ORF">SAMN05421743_12167</name>
</gene>
<keyword evidence="3" id="KW-1185">Reference proteome</keyword>
<name>A0A1H4H4I9_9BACI</name>
<dbReference type="OrthoDB" id="3199595at2"/>
<dbReference type="AlphaFoldDB" id="A0A1H4H4I9"/>
<evidence type="ECO:0000313" key="3">
    <source>
        <dbReference type="Proteomes" id="UP000198584"/>
    </source>
</evidence>
<evidence type="ECO:0000256" key="1">
    <source>
        <dbReference type="SAM" id="MobiDB-lite"/>
    </source>
</evidence>
<proteinExistence type="predicted"/>
<protein>
    <submittedName>
        <fullName evidence="2">Uncharacterized protein</fullName>
    </submittedName>
</protein>
<dbReference type="RefSeq" id="WP_093046492.1">
    <property type="nucleotide sequence ID" value="NZ_FNQR01000021.1"/>
</dbReference>
<accession>A0A1H4H4I9</accession>
<feature type="region of interest" description="Disordered" evidence="1">
    <location>
        <begin position="145"/>
        <end position="192"/>
    </location>
</feature>
<organism evidence="2 3">
    <name type="scientific">Thalassobacillus cyri</name>
    <dbReference type="NCBI Taxonomy" id="571932"/>
    <lineage>
        <taxon>Bacteria</taxon>
        <taxon>Bacillati</taxon>
        <taxon>Bacillota</taxon>
        <taxon>Bacilli</taxon>
        <taxon>Bacillales</taxon>
        <taxon>Bacillaceae</taxon>
        <taxon>Thalassobacillus</taxon>
    </lineage>
</organism>
<sequence length="313" mass="37158">MAKFRHVYTDFWEDANVTEEMTPEDKLFYLYLLTNPSTTQIGIYQITKKRVAFELGYSMESVNSLFDRFINYHKVIRYNPETREIAIKNWGKYNLNRGGKPVIDCITKELKEVKDQTLILYIAEHVSNDSIKPLFDSYDETRYEADNDSCNDSSNHTSHDTDTTRGQKEKEKEKEKEYKESRDSSRKTGSKEYAPSSIYYKMAERLYERILKNNPEHKEPNYQKWADDFRKLVEIDQRNPEKVIRMIDWAQSNEFWHTNILSPDKLRKQWDRLKLEVVREAKGGKPGGRIPERHRSDNSRDKDYSSGRKHLLG</sequence>
<dbReference type="STRING" id="571932.SAMN05421743_12167"/>